<keyword evidence="6" id="KW-0411">Iron-sulfur</keyword>
<dbReference type="SUPFAM" id="SSF102114">
    <property type="entry name" value="Radical SAM enzymes"/>
    <property type="match status" value="1"/>
</dbReference>
<dbReference type="SUPFAM" id="SSF52242">
    <property type="entry name" value="Cobalamin (vitamin B12)-binding domain"/>
    <property type="match status" value="1"/>
</dbReference>
<dbReference type="PROSITE" id="PS51918">
    <property type="entry name" value="RADICAL_SAM"/>
    <property type="match status" value="1"/>
</dbReference>
<dbReference type="InterPro" id="IPR036724">
    <property type="entry name" value="Cobalamin-bd_sf"/>
</dbReference>
<evidence type="ECO:0000256" key="3">
    <source>
        <dbReference type="ARBA" id="ARBA00022691"/>
    </source>
</evidence>
<reference evidence="9 10" key="1">
    <citation type="journal article" date="2015" name="MBio">
        <title>Genome-Resolved Metagenomic Analysis Reveals Roles for Candidate Phyla and Other Microbial Community Members in Biogeochemical Transformations in Oil Reservoirs.</title>
        <authorList>
            <person name="Hu P."/>
            <person name="Tom L."/>
            <person name="Singh A."/>
            <person name="Thomas B.C."/>
            <person name="Baker B.J."/>
            <person name="Piceno Y.M."/>
            <person name="Andersen G.L."/>
            <person name="Banfield J.F."/>
        </authorList>
    </citation>
    <scope>NUCLEOTIDE SEQUENCE [LARGE SCALE GENOMIC DNA]</scope>
    <source>
        <strain evidence="9">57_489</strain>
    </source>
</reference>
<dbReference type="InterPro" id="IPR051198">
    <property type="entry name" value="BchE-like"/>
</dbReference>
<protein>
    <submittedName>
        <fullName evidence="9">Radical SAM</fullName>
    </submittedName>
</protein>
<evidence type="ECO:0000256" key="1">
    <source>
        <dbReference type="ARBA" id="ARBA00001966"/>
    </source>
</evidence>
<comment type="similarity">
    <text evidence="2">Belongs to the methylamine corrinoid protein family.</text>
</comment>
<name>A0A101FU82_9EURY</name>
<dbReference type="Gene3D" id="3.40.50.280">
    <property type="entry name" value="Cobalamin-binding domain"/>
    <property type="match status" value="1"/>
</dbReference>
<evidence type="ECO:0000256" key="5">
    <source>
        <dbReference type="ARBA" id="ARBA00023004"/>
    </source>
</evidence>
<accession>A0A101FU82</accession>
<evidence type="ECO:0000256" key="4">
    <source>
        <dbReference type="ARBA" id="ARBA00022723"/>
    </source>
</evidence>
<dbReference type="InterPro" id="IPR007197">
    <property type="entry name" value="rSAM"/>
</dbReference>
<feature type="domain" description="Radical SAM core" evidence="8">
    <location>
        <begin position="178"/>
        <end position="405"/>
    </location>
</feature>
<proteinExistence type="inferred from homology"/>
<dbReference type="InterPro" id="IPR058240">
    <property type="entry name" value="rSAM_sf"/>
</dbReference>
<dbReference type="SFLD" id="SFLDG01123">
    <property type="entry name" value="methyltransferase_(Class_B)"/>
    <property type="match status" value="1"/>
</dbReference>
<evidence type="ECO:0000259" key="7">
    <source>
        <dbReference type="PROSITE" id="PS51332"/>
    </source>
</evidence>
<dbReference type="GO" id="GO:0031419">
    <property type="term" value="F:cobalamin binding"/>
    <property type="evidence" value="ECO:0007669"/>
    <property type="project" value="InterPro"/>
</dbReference>
<evidence type="ECO:0000313" key="9">
    <source>
        <dbReference type="EMBL" id="KUK44384.1"/>
    </source>
</evidence>
<comment type="caution">
    <text evidence="9">The sequence shown here is derived from an EMBL/GenBank/DDBJ whole genome shotgun (WGS) entry which is preliminary data.</text>
</comment>
<evidence type="ECO:0000256" key="6">
    <source>
        <dbReference type="ARBA" id="ARBA00023014"/>
    </source>
</evidence>
<dbReference type="InterPro" id="IPR006638">
    <property type="entry name" value="Elp3/MiaA/NifB-like_rSAM"/>
</dbReference>
<dbReference type="CDD" id="cd02068">
    <property type="entry name" value="radical_SAM_B12_BD"/>
    <property type="match status" value="1"/>
</dbReference>
<dbReference type="Proteomes" id="UP000057043">
    <property type="component" value="Unassembled WGS sequence"/>
</dbReference>
<dbReference type="Pfam" id="PF02310">
    <property type="entry name" value="B12-binding"/>
    <property type="match status" value="1"/>
</dbReference>
<comment type="cofactor">
    <cofactor evidence="1">
        <name>[4Fe-4S] cluster</name>
        <dbReference type="ChEBI" id="CHEBI:49883"/>
    </cofactor>
</comment>
<dbReference type="PATRIC" id="fig|301375.7.peg.1056"/>
<dbReference type="AlphaFoldDB" id="A0A101FU82"/>
<dbReference type="InterPro" id="IPR006158">
    <property type="entry name" value="Cobalamin-bd"/>
</dbReference>
<keyword evidence="4" id="KW-0479">Metal-binding</keyword>
<dbReference type="SFLD" id="SFLDS00029">
    <property type="entry name" value="Radical_SAM"/>
    <property type="match status" value="1"/>
</dbReference>
<feature type="domain" description="B12-binding" evidence="7">
    <location>
        <begin position="5"/>
        <end position="138"/>
    </location>
</feature>
<dbReference type="GO" id="GO:0003824">
    <property type="term" value="F:catalytic activity"/>
    <property type="evidence" value="ECO:0007669"/>
    <property type="project" value="InterPro"/>
</dbReference>
<dbReference type="EMBL" id="LGFT01000026">
    <property type="protein sequence ID" value="KUK44384.1"/>
    <property type="molecule type" value="Genomic_DNA"/>
</dbReference>
<keyword evidence="3" id="KW-0949">S-adenosyl-L-methionine</keyword>
<dbReference type="GO" id="GO:0051539">
    <property type="term" value="F:4 iron, 4 sulfur cluster binding"/>
    <property type="evidence" value="ECO:0007669"/>
    <property type="project" value="UniProtKB-KW"/>
</dbReference>
<dbReference type="PANTHER" id="PTHR43409">
    <property type="entry name" value="ANAEROBIC MAGNESIUM-PROTOPORPHYRIN IX MONOMETHYL ESTER CYCLASE-RELATED"/>
    <property type="match status" value="1"/>
</dbReference>
<dbReference type="Gene3D" id="3.80.30.20">
    <property type="entry name" value="tm_1862 like domain"/>
    <property type="match status" value="1"/>
</dbReference>
<dbReference type="SMART" id="SM00729">
    <property type="entry name" value="Elp3"/>
    <property type="match status" value="1"/>
</dbReference>
<evidence type="ECO:0000313" key="10">
    <source>
        <dbReference type="Proteomes" id="UP000057043"/>
    </source>
</evidence>
<evidence type="ECO:0000259" key="8">
    <source>
        <dbReference type="PROSITE" id="PS51918"/>
    </source>
</evidence>
<dbReference type="Pfam" id="PF04055">
    <property type="entry name" value="Radical_SAM"/>
    <property type="match status" value="1"/>
</dbReference>
<keyword evidence="5" id="KW-0408">Iron</keyword>
<dbReference type="InterPro" id="IPR034466">
    <property type="entry name" value="Methyltransferase_Class_B"/>
</dbReference>
<dbReference type="SFLD" id="SFLDG01082">
    <property type="entry name" value="B12-binding_domain_containing"/>
    <property type="match status" value="1"/>
</dbReference>
<dbReference type="GO" id="GO:0046872">
    <property type="term" value="F:metal ion binding"/>
    <property type="evidence" value="ECO:0007669"/>
    <property type="project" value="UniProtKB-KW"/>
</dbReference>
<organism evidence="9 10">
    <name type="scientific">Methanothrix harundinacea</name>
    <dbReference type="NCBI Taxonomy" id="301375"/>
    <lineage>
        <taxon>Archaea</taxon>
        <taxon>Methanobacteriati</taxon>
        <taxon>Methanobacteriota</taxon>
        <taxon>Stenosarchaea group</taxon>
        <taxon>Methanomicrobia</taxon>
        <taxon>Methanotrichales</taxon>
        <taxon>Methanotrichaceae</taxon>
        <taxon>Methanothrix</taxon>
    </lineage>
</organism>
<dbReference type="PROSITE" id="PS51332">
    <property type="entry name" value="B12_BINDING"/>
    <property type="match status" value="1"/>
</dbReference>
<evidence type="ECO:0000256" key="2">
    <source>
        <dbReference type="ARBA" id="ARBA00010854"/>
    </source>
</evidence>
<dbReference type="InterPro" id="IPR023404">
    <property type="entry name" value="rSAM_horseshoe"/>
</dbReference>
<gene>
    <name evidence="9" type="ORF">XD72_1223</name>
</gene>
<sequence>MIQTKSNCDVLLVGYEDEENLGLRSMASFLVEKGIDVEILPCQNVSKEGILKQINKRNPKIIGFSLIFQRMIFDFAELIDYLRNNGVKSHFTIGGHFPTLEYEKILELLPGLDTVVRHEGELTLLDLYRHLKSQSQWSEIRGIAYRRNGAIEVTSPRPLIQDLNSLPFPVREDKMRDHRGVGVCSILASRGCYYDCSFCSVQEFYSGAPGPRRRSRSPSNVVKEMEQLFERGARIFIFKDDDFSMKSRTQQRWIDEFSYLLKESGLADQILWRISCRVDEVDRNMLNKLKTVGLDFLYLGIESGCEQGLKTCNKHYGVEDIYKTLDIIESSRINFEYGFMFFDPDTDLGSVKDNISFFETLCKDGRVVVHFTKMFPYVGTQIAHKLRAEGRLEGSIDSPDYRYKDARIDLLEAFFTDAFHKMLFEPEGLVNKLQYAKFDSVILNKFFSDIYDAKNYMKSVSHLTKVSNESILETMRLAADFIDDHDHVGIIKNWYMLKELAEQERYVQDVIGSEVDKLIKIYN</sequence>